<keyword evidence="1" id="KW-0732">Signal</keyword>
<dbReference type="Proteomes" id="UP000582659">
    <property type="component" value="Unassembled WGS sequence"/>
</dbReference>
<dbReference type="EMBL" id="CAJFCV020000004">
    <property type="protein sequence ID" value="CAG9118217.1"/>
    <property type="molecule type" value="Genomic_DNA"/>
</dbReference>
<evidence type="ECO:0000313" key="6">
    <source>
        <dbReference type="WBParaSite" id="BXY_0179000.1"/>
    </source>
</evidence>
<evidence type="ECO:0000313" key="4">
    <source>
        <dbReference type="Proteomes" id="UP000095284"/>
    </source>
</evidence>
<dbReference type="EMBL" id="CAJFDI010000004">
    <property type="protein sequence ID" value="CAD5227797.1"/>
    <property type="molecule type" value="Genomic_DNA"/>
</dbReference>
<evidence type="ECO:0000313" key="5">
    <source>
        <dbReference type="Proteomes" id="UP000659654"/>
    </source>
</evidence>
<dbReference type="GO" id="GO:0005794">
    <property type="term" value="C:Golgi apparatus"/>
    <property type="evidence" value="ECO:0007669"/>
    <property type="project" value="TreeGrafter"/>
</dbReference>
<evidence type="ECO:0000313" key="3">
    <source>
        <dbReference type="EMBL" id="CAG9118217.1"/>
    </source>
</evidence>
<gene>
    <name evidence="2" type="ORF">BXYJ_LOCUS10129</name>
</gene>
<proteinExistence type="predicted"/>
<feature type="chain" id="PRO_5036021845" evidence="1">
    <location>
        <begin position="19"/>
        <end position="591"/>
    </location>
</feature>
<evidence type="ECO:0000313" key="2">
    <source>
        <dbReference type="EMBL" id="CAD5227797.1"/>
    </source>
</evidence>
<dbReference type="GO" id="GO:0016323">
    <property type="term" value="C:basolateral plasma membrane"/>
    <property type="evidence" value="ECO:0007669"/>
    <property type="project" value="TreeGrafter"/>
</dbReference>
<dbReference type="Proteomes" id="UP000659654">
    <property type="component" value="Unassembled WGS sequence"/>
</dbReference>
<dbReference type="OrthoDB" id="5865932at2759"/>
<organism evidence="4 6">
    <name type="scientific">Bursaphelenchus xylophilus</name>
    <name type="common">Pinewood nematode worm</name>
    <name type="synonym">Aphelenchoides xylophilus</name>
    <dbReference type="NCBI Taxonomy" id="6326"/>
    <lineage>
        <taxon>Eukaryota</taxon>
        <taxon>Metazoa</taxon>
        <taxon>Ecdysozoa</taxon>
        <taxon>Nematoda</taxon>
        <taxon>Chromadorea</taxon>
        <taxon>Rhabditida</taxon>
        <taxon>Tylenchina</taxon>
        <taxon>Tylenchomorpha</taxon>
        <taxon>Aphelenchoidea</taxon>
        <taxon>Aphelenchoididae</taxon>
        <taxon>Bursaphelenchus</taxon>
    </lineage>
</organism>
<protein>
    <submittedName>
        <fullName evidence="2">(pine wood nematode) hypothetical protein</fullName>
    </submittedName>
</protein>
<dbReference type="InterPro" id="IPR039988">
    <property type="entry name" value="MTTP"/>
</dbReference>
<evidence type="ECO:0000256" key="1">
    <source>
        <dbReference type="SAM" id="SignalP"/>
    </source>
</evidence>
<reference evidence="3" key="2">
    <citation type="submission" date="2020-08" db="EMBL/GenBank/DDBJ databases">
        <authorList>
            <person name="Kikuchi T."/>
        </authorList>
    </citation>
    <scope>NUCLEOTIDE SEQUENCE</scope>
    <source>
        <strain evidence="2">Ka4C1</strain>
    </source>
</reference>
<dbReference type="Proteomes" id="UP000095284">
    <property type="component" value="Unplaced"/>
</dbReference>
<name>A0A1I7RM55_BURXY</name>
<dbReference type="GO" id="GO:0005783">
    <property type="term" value="C:endoplasmic reticulum"/>
    <property type="evidence" value="ECO:0007669"/>
    <property type="project" value="TreeGrafter"/>
</dbReference>
<dbReference type="PANTHER" id="PTHR13024:SF0">
    <property type="entry name" value="MICROSOMAL TRIACYLGLYCEROL TRANSFER PROTEIN"/>
    <property type="match status" value="1"/>
</dbReference>
<dbReference type="AlphaFoldDB" id="A0A1I7RM55"/>
<reference evidence="6" key="1">
    <citation type="submission" date="2016-11" db="UniProtKB">
        <authorList>
            <consortium name="WormBaseParasite"/>
        </authorList>
    </citation>
    <scope>IDENTIFICATION</scope>
</reference>
<dbReference type="GO" id="GO:0005548">
    <property type="term" value="F:phospholipid transporter activity"/>
    <property type="evidence" value="ECO:0007669"/>
    <property type="project" value="InterPro"/>
</dbReference>
<dbReference type="PANTHER" id="PTHR13024">
    <property type="entry name" value="MICROSOMAL TRIGLYCERIDE TRANSFER PROTEIN, LARGE SUBUNIT"/>
    <property type="match status" value="1"/>
</dbReference>
<sequence>MFVYLAFTVILLRYPCSCKDEDVDPGAIGYLYKTRIYDFKSTMIYNDYAATSKAIKTHANVTIKYVHNDKDSMLAEYTINNCFRGPCKNLKDKKVFVELERGQVVNGLLQEQASLWDFRHSLVYALTVPHLQEVGKRERGTFPHGNCDFVHKRSNSTEYIHEIKRCDFNLFNPANPFMKLYLSSKINYFQNEKYVGEETNIVGVETLEFKNILDSTYFLNVSSSFQLTLQHTNQSMKKKRCDYGLTVGECASRLPLERLGREWAVIATSLKAVNHTLTKTRNNKFSQSDVFEASRLLCSGDKEKFDEGYKVLKDIDFYERPIVYRMLNSFYGTCGENVPVDHSLKVAELLVKMMPVQPFIATLLLRAESESVQEPNKWGYLYDVIKIEAQRYEDFADFWKQMRRFHVFKPNYLYLSQHGKAFAKRRKITALNGVSLYIVTRRYTDDHHKYSLEHADHLNVTELASLECASENCLLRVVNHNEQIELNDRKEISLTIALNSTMPLQAGPALLFNSATELLLTGRKAGSAVQLEFELKVADRITVVKNLFNKRMTISGSVRLSPEEVVVGEVRKSFGDESVSLVRKYPGITVP</sequence>
<feature type="signal peptide" evidence="1">
    <location>
        <begin position="1"/>
        <end position="18"/>
    </location>
</feature>
<dbReference type="GO" id="GO:0042157">
    <property type="term" value="P:lipoprotein metabolic process"/>
    <property type="evidence" value="ECO:0007669"/>
    <property type="project" value="TreeGrafter"/>
</dbReference>
<keyword evidence="5" id="KW-1185">Reference proteome</keyword>
<accession>A0A1I7RM55</accession>
<dbReference type="WBParaSite" id="BXY_0179000.1">
    <property type="protein sequence ID" value="BXY_0179000.1"/>
    <property type="gene ID" value="BXY_0179000"/>
</dbReference>